<evidence type="ECO:0000313" key="5">
    <source>
        <dbReference type="Proteomes" id="UP000187085"/>
    </source>
</evidence>
<dbReference type="RefSeq" id="WP_076700342.1">
    <property type="nucleotide sequence ID" value="NZ_MRDE01000003.1"/>
</dbReference>
<protein>
    <submittedName>
        <fullName evidence="4">Uncharacterized protein</fullName>
    </submittedName>
</protein>
<dbReference type="Pfam" id="PF02591">
    <property type="entry name" value="Zn_ribbon_9"/>
    <property type="match status" value="1"/>
</dbReference>
<dbReference type="STRING" id="554083.BKD30_00175"/>
<gene>
    <name evidence="4" type="ORF">BKD30_00175</name>
</gene>
<dbReference type="Pfam" id="PF24481">
    <property type="entry name" value="CT398_CC"/>
    <property type="match status" value="1"/>
</dbReference>
<dbReference type="OrthoDB" id="9784388at2"/>
<evidence type="ECO:0000256" key="1">
    <source>
        <dbReference type="SAM" id="Coils"/>
    </source>
</evidence>
<keyword evidence="5" id="KW-1185">Reference proteome</keyword>
<accession>A0A1R1LQ47</accession>
<dbReference type="PANTHER" id="PTHR39082:SF1">
    <property type="entry name" value="SCAVENGER RECEPTOR CLASS A MEMBER 3"/>
    <property type="match status" value="1"/>
</dbReference>
<dbReference type="PANTHER" id="PTHR39082">
    <property type="entry name" value="PHOSPHOLIPASE C-BETA-2-RELATED"/>
    <property type="match status" value="1"/>
</dbReference>
<evidence type="ECO:0000259" key="3">
    <source>
        <dbReference type="Pfam" id="PF24481"/>
    </source>
</evidence>
<dbReference type="InterPro" id="IPR003743">
    <property type="entry name" value="Zf-RING_7"/>
</dbReference>
<reference evidence="4 5" key="1">
    <citation type="submission" date="2016-12" db="EMBL/GenBank/DDBJ databases">
        <title>Draft genome of Tersicoccus phoenicis 1P05MA.</title>
        <authorList>
            <person name="Nakajima Y."/>
            <person name="Yoshizawa S."/>
            <person name="Nakamura K."/>
            <person name="Ogura Y."/>
            <person name="Hayashi T."/>
            <person name="Kogure K."/>
        </authorList>
    </citation>
    <scope>NUCLEOTIDE SEQUENCE [LARGE SCALE GENOMIC DNA]</scope>
    <source>
        <strain evidence="4 5">1p05MA</strain>
    </source>
</reference>
<name>A0A1R1LQ47_9MICC</name>
<dbReference type="Gene3D" id="1.10.287.1490">
    <property type="match status" value="1"/>
</dbReference>
<feature type="coiled-coil region" evidence="1">
    <location>
        <begin position="38"/>
        <end position="79"/>
    </location>
</feature>
<sequence>MPTASPDHQRRLLDLQARDTAIDRIRHRAAALRSDPEIAAAQERSSAAQAQRDQAEAELAAAEEALAAAEAAVEQVAVRIRRNQQRLDAGTGSAKDLTALQHEIGTLSARRSDLEDTELAVMERVEAAQAALDRATVTGSEATAALGALTAVRDTRLGELAGEFEREKADRAQVLAGIDDAALVSLYEKLRGTHDGVGVAPLQGARCGGCMLELNPKDLAAIRAASEDAVVRCEECGRILVRS</sequence>
<proteinExistence type="predicted"/>
<dbReference type="EMBL" id="MRDE01000003">
    <property type="protein sequence ID" value="OMH29654.1"/>
    <property type="molecule type" value="Genomic_DNA"/>
</dbReference>
<feature type="domain" description="C4-type zinc ribbon" evidence="2">
    <location>
        <begin position="206"/>
        <end position="240"/>
    </location>
</feature>
<organism evidence="4 5">
    <name type="scientific">Tersicoccus phoenicis</name>
    <dbReference type="NCBI Taxonomy" id="554083"/>
    <lineage>
        <taxon>Bacteria</taxon>
        <taxon>Bacillati</taxon>
        <taxon>Actinomycetota</taxon>
        <taxon>Actinomycetes</taxon>
        <taxon>Micrococcales</taxon>
        <taxon>Micrococcaceae</taxon>
        <taxon>Tersicoccus</taxon>
    </lineage>
</organism>
<dbReference type="AlphaFoldDB" id="A0A1R1LQ47"/>
<evidence type="ECO:0000313" key="4">
    <source>
        <dbReference type="EMBL" id="OMH29654.1"/>
    </source>
</evidence>
<dbReference type="Proteomes" id="UP000187085">
    <property type="component" value="Unassembled WGS sequence"/>
</dbReference>
<evidence type="ECO:0000259" key="2">
    <source>
        <dbReference type="Pfam" id="PF02591"/>
    </source>
</evidence>
<dbReference type="InterPro" id="IPR052376">
    <property type="entry name" value="Oxidative_Scav/Glycosyltrans"/>
</dbReference>
<keyword evidence="1" id="KW-0175">Coiled coil</keyword>
<comment type="caution">
    <text evidence="4">The sequence shown here is derived from an EMBL/GenBank/DDBJ whole genome shotgun (WGS) entry which is preliminary data.</text>
</comment>
<dbReference type="InterPro" id="IPR056003">
    <property type="entry name" value="CT398_CC_hairpin"/>
</dbReference>
<feature type="domain" description="CT398-like coiled coil hairpin" evidence="3">
    <location>
        <begin position="15"/>
        <end position="193"/>
    </location>
</feature>